<dbReference type="SUPFAM" id="SSF53335">
    <property type="entry name" value="S-adenosyl-L-methionine-dependent methyltransferases"/>
    <property type="match status" value="1"/>
</dbReference>
<evidence type="ECO:0000256" key="1">
    <source>
        <dbReference type="ARBA" id="ARBA00008361"/>
    </source>
</evidence>
<evidence type="ECO:0000256" key="2">
    <source>
        <dbReference type="ARBA" id="ARBA00022603"/>
    </source>
</evidence>
<evidence type="ECO:0000259" key="4">
    <source>
        <dbReference type="Pfam" id="PF08241"/>
    </source>
</evidence>
<feature type="domain" description="Methyltransferase type 11" evidence="4">
    <location>
        <begin position="41"/>
        <end position="128"/>
    </location>
</feature>
<accession>A0A2W4XQP3</accession>
<name>A0A2W4XQP3_9CYAN</name>
<dbReference type="Pfam" id="PF08241">
    <property type="entry name" value="Methyltransf_11"/>
    <property type="match status" value="1"/>
</dbReference>
<keyword evidence="2 5" id="KW-0489">Methyltransferase</keyword>
<dbReference type="AlphaFoldDB" id="A0A2W4XQP3"/>
<organism evidence="5 6">
    <name type="scientific">Pseudanabaena frigida</name>
    <dbReference type="NCBI Taxonomy" id="945775"/>
    <lineage>
        <taxon>Bacteria</taxon>
        <taxon>Bacillati</taxon>
        <taxon>Cyanobacteriota</taxon>
        <taxon>Cyanophyceae</taxon>
        <taxon>Pseudanabaenales</taxon>
        <taxon>Pseudanabaenaceae</taxon>
        <taxon>Pseudanabaena</taxon>
    </lineage>
</organism>
<sequence length="251" mass="29260">MNNIQSFSLNSEQYAKHRPQYPDELFLYLSEICEHCDRAWDCATGNGQAAISCTKFFSHVEATDISVEQIQHCITHPKINYSVSPAEHTPFENQSFDLVTVALAIHWFDQEKFFQEVERVLKPKGILAVWGYGRLEVEPEIDEIITKNLLEPIDRFWASGNHQLRNRYRDLVLPFDEINIPKIFSMKVEWNLQQLLGYYRTWSGVKRYSAELGNDPVDQLELKLKTIWNEPGKTKLVQWPLFLKASRKPAS</sequence>
<dbReference type="PANTHER" id="PTHR44942:SF4">
    <property type="entry name" value="METHYLTRANSFERASE TYPE 11 DOMAIN-CONTAINING PROTEIN"/>
    <property type="match status" value="1"/>
</dbReference>
<evidence type="ECO:0000313" key="6">
    <source>
        <dbReference type="Proteomes" id="UP000249467"/>
    </source>
</evidence>
<dbReference type="InterPro" id="IPR029063">
    <property type="entry name" value="SAM-dependent_MTases_sf"/>
</dbReference>
<dbReference type="GO" id="GO:0032259">
    <property type="term" value="P:methylation"/>
    <property type="evidence" value="ECO:0007669"/>
    <property type="project" value="UniProtKB-KW"/>
</dbReference>
<dbReference type="InterPro" id="IPR013216">
    <property type="entry name" value="Methyltransf_11"/>
</dbReference>
<gene>
    <name evidence="5" type="ORF">DCF19_17610</name>
</gene>
<keyword evidence="3 5" id="KW-0808">Transferase</keyword>
<proteinExistence type="inferred from homology"/>
<reference evidence="5 6" key="1">
    <citation type="submission" date="2018-04" db="EMBL/GenBank/DDBJ databases">
        <authorList>
            <person name="Go L.Y."/>
            <person name="Mitchell J.A."/>
        </authorList>
    </citation>
    <scope>NUCLEOTIDE SEQUENCE [LARGE SCALE GENOMIC DNA]</scope>
    <source>
        <strain evidence="5">ULC066bin1</strain>
    </source>
</reference>
<dbReference type="Gene3D" id="3.40.50.150">
    <property type="entry name" value="Vaccinia Virus protein VP39"/>
    <property type="match status" value="1"/>
</dbReference>
<dbReference type="InterPro" id="IPR051052">
    <property type="entry name" value="Diverse_substrate_MTase"/>
</dbReference>
<dbReference type="EMBL" id="QBML01000027">
    <property type="protein sequence ID" value="PZO37881.1"/>
    <property type="molecule type" value="Genomic_DNA"/>
</dbReference>
<comment type="similarity">
    <text evidence="1">Belongs to the methyltransferase superfamily.</text>
</comment>
<comment type="caution">
    <text evidence="5">The sequence shown here is derived from an EMBL/GenBank/DDBJ whole genome shotgun (WGS) entry which is preliminary data.</text>
</comment>
<evidence type="ECO:0000256" key="3">
    <source>
        <dbReference type="ARBA" id="ARBA00022679"/>
    </source>
</evidence>
<dbReference type="Proteomes" id="UP000249467">
    <property type="component" value="Unassembled WGS sequence"/>
</dbReference>
<evidence type="ECO:0000313" key="5">
    <source>
        <dbReference type="EMBL" id="PZO37881.1"/>
    </source>
</evidence>
<reference evidence="5 6" key="2">
    <citation type="submission" date="2018-06" db="EMBL/GenBank/DDBJ databases">
        <title>Metagenomic assembly of (sub)arctic Cyanobacteria and their associated microbiome from non-axenic cultures.</title>
        <authorList>
            <person name="Baurain D."/>
        </authorList>
    </citation>
    <scope>NUCLEOTIDE SEQUENCE [LARGE SCALE GENOMIC DNA]</scope>
    <source>
        <strain evidence="5">ULC066bin1</strain>
    </source>
</reference>
<dbReference type="CDD" id="cd02440">
    <property type="entry name" value="AdoMet_MTases"/>
    <property type="match status" value="1"/>
</dbReference>
<protein>
    <submittedName>
        <fullName evidence="5">SAM-dependent methyltransferase</fullName>
    </submittedName>
</protein>
<dbReference type="PANTHER" id="PTHR44942">
    <property type="entry name" value="METHYLTRANSF_11 DOMAIN-CONTAINING PROTEIN"/>
    <property type="match status" value="1"/>
</dbReference>
<dbReference type="GO" id="GO:0008757">
    <property type="term" value="F:S-adenosylmethionine-dependent methyltransferase activity"/>
    <property type="evidence" value="ECO:0007669"/>
    <property type="project" value="InterPro"/>
</dbReference>